<name>A0AAW0CYQ9_9AGAR</name>
<feature type="region of interest" description="Disordered" evidence="1">
    <location>
        <begin position="963"/>
        <end position="987"/>
    </location>
</feature>
<gene>
    <name evidence="2" type="ORF">R3P38DRAFT_3440615</name>
</gene>
<keyword evidence="3" id="KW-1185">Reference proteome</keyword>
<feature type="region of interest" description="Disordered" evidence="1">
    <location>
        <begin position="284"/>
        <end position="363"/>
    </location>
</feature>
<dbReference type="AlphaFoldDB" id="A0AAW0CYQ9"/>
<evidence type="ECO:0000313" key="3">
    <source>
        <dbReference type="Proteomes" id="UP001362999"/>
    </source>
</evidence>
<feature type="compositionally biased region" description="Polar residues" evidence="1">
    <location>
        <begin position="401"/>
        <end position="416"/>
    </location>
</feature>
<evidence type="ECO:0000313" key="2">
    <source>
        <dbReference type="EMBL" id="KAK7043462.1"/>
    </source>
</evidence>
<accession>A0AAW0CYQ9</accession>
<organism evidence="2 3">
    <name type="scientific">Favolaschia claudopus</name>
    <dbReference type="NCBI Taxonomy" id="2862362"/>
    <lineage>
        <taxon>Eukaryota</taxon>
        <taxon>Fungi</taxon>
        <taxon>Dikarya</taxon>
        <taxon>Basidiomycota</taxon>
        <taxon>Agaricomycotina</taxon>
        <taxon>Agaricomycetes</taxon>
        <taxon>Agaricomycetidae</taxon>
        <taxon>Agaricales</taxon>
        <taxon>Marasmiineae</taxon>
        <taxon>Mycenaceae</taxon>
        <taxon>Favolaschia</taxon>
    </lineage>
</organism>
<feature type="compositionally biased region" description="Basic and acidic residues" evidence="1">
    <location>
        <begin position="605"/>
        <end position="617"/>
    </location>
</feature>
<feature type="compositionally biased region" description="Low complexity" evidence="1">
    <location>
        <begin position="284"/>
        <end position="301"/>
    </location>
</feature>
<feature type="region of interest" description="Disordered" evidence="1">
    <location>
        <begin position="149"/>
        <end position="241"/>
    </location>
</feature>
<feature type="region of interest" description="Disordered" evidence="1">
    <location>
        <begin position="378"/>
        <end position="454"/>
    </location>
</feature>
<comment type="caution">
    <text evidence="2">The sequence shown here is derived from an EMBL/GenBank/DDBJ whole genome shotgun (WGS) entry which is preliminary data.</text>
</comment>
<feature type="compositionally biased region" description="Low complexity" evidence="1">
    <location>
        <begin position="209"/>
        <end position="226"/>
    </location>
</feature>
<proteinExistence type="predicted"/>
<feature type="compositionally biased region" description="Polar residues" evidence="1">
    <location>
        <begin position="149"/>
        <end position="170"/>
    </location>
</feature>
<reference evidence="2 3" key="1">
    <citation type="journal article" date="2024" name="J Genomics">
        <title>Draft genome sequencing and assembly of Favolaschia claudopus CIRM-BRFM 2984 isolated from oak limbs.</title>
        <authorList>
            <person name="Navarro D."/>
            <person name="Drula E."/>
            <person name="Chaduli D."/>
            <person name="Cazenave R."/>
            <person name="Ahrendt S."/>
            <person name="Wang J."/>
            <person name="Lipzen A."/>
            <person name="Daum C."/>
            <person name="Barry K."/>
            <person name="Grigoriev I.V."/>
            <person name="Favel A."/>
            <person name="Rosso M.N."/>
            <person name="Martin F."/>
        </authorList>
    </citation>
    <scope>NUCLEOTIDE SEQUENCE [LARGE SCALE GENOMIC DNA]</scope>
    <source>
        <strain evidence="2 3">CIRM-BRFM 2984</strain>
    </source>
</reference>
<feature type="region of interest" description="Disordered" evidence="1">
    <location>
        <begin position="563"/>
        <end position="617"/>
    </location>
</feature>
<dbReference type="EMBL" id="JAWWNJ010000012">
    <property type="protein sequence ID" value="KAK7043462.1"/>
    <property type="molecule type" value="Genomic_DNA"/>
</dbReference>
<sequence>MSASSSSFPLLPSGIRRGPASSLFVFVKEVVGAPIHARTPYSFVDLLRERNADYYSRERIDFVYRGEMTVEEQAAYIAAMYRQIPPPAANPPPAADHPFDGPLSPLPRRWELGEVDLEFTDFTAVPTHGPHAGPAASANIPEIISASVSPTNDISSHSLTPLSPNNSLNSLDIDDTPESPNGLAYTPISPNSFLLSDIGSDDETDSLFSSDSPAPAPASHSPASTSMEIDELSSDESPAPARSEISLALEKLLSSPPSGYASSSSEHRRSEASLALLQLLSTPSPAGQQVSAGSSPSSDASMEYDSPSPPSLAGLHYDYRLSPPSLYARSDDSDEYDQLAPSSPMQYSPARSDGSVDYHQPASPMYSPFQFQSAFQHAYDPSTPSARSDESMVYATPSPHTPSNTYSAPSVLNQAVSTPSSPSSSDWDRTPPSPRTPALVHSADTSLEEEVPSPPRLLSPFSYPFTFRQLLGHHSPSMDAPFPWPRPRATLDLPESSILPPSPTRDFVDIQAAEARSPQGIFKGWHRGRGDDEQTVAPRHLFTYSKADRKRYARLSAMRLTLIQNPEDPVDHDMSDGTDTPHDTATPSDATTPVPDQHPAGDQGEQQHGDDDGDIPRVVRYSRRLRRGRVDDLTRVGVNTLATLVGYDLYIIQGSRPRPLVDAHDYIMAVVAPGPKALIIWWNDLMFEAARACLRLYRWTTFSYVGLEESFVRSGIWFGKDGPIQLPITGPAGKELREILMSAVFNAISRYQNHLYRQYAPASYALMVERMSRLISDGNVTPPFEGSVFTTMELTFVDGSSHEQYNEDAAIEAMEAVTIFGSFDDLLGGHLSFGKHRAAIQAPAGTTYLLPSASTSIRYTAIAKNERRYQFRQFISAGVLRWVEKGGRTDKQFEATTTAGEREVWAASRIARGDTTLNLFNFSHIFNVVFVLENSDFVQAFAIKGQQTLFYINLVFAMNSQNTRPRRRRSLRPHQDVVKSPPLPKRRPRLRRKIQIQTLLPSEYLDSPAEQSWQAMVDRLADSLAENENGVESRPMTAEEQAHAIHRERIFNMLEEEEMKNMPAHIVSQWRSDKRDEKQREQAEWFWRLNQRAGSESFD</sequence>
<protein>
    <submittedName>
        <fullName evidence="2">Uncharacterized protein</fullName>
    </submittedName>
</protein>
<feature type="compositionally biased region" description="Basic and acidic residues" evidence="1">
    <location>
        <begin position="569"/>
        <end position="582"/>
    </location>
</feature>
<evidence type="ECO:0000256" key="1">
    <source>
        <dbReference type="SAM" id="MobiDB-lite"/>
    </source>
</evidence>
<dbReference type="Proteomes" id="UP001362999">
    <property type="component" value="Unassembled WGS sequence"/>
</dbReference>